<dbReference type="AlphaFoldDB" id="A0A1E7Q6S1"/>
<reference evidence="10" key="1">
    <citation type="submission" date="2016-09" db="EMBL/GenBank/DDBJ databases">
        <authorList>
            <person name="Wan X."/>
            <person name="Hou S."/>
        </authorList>
    </citation>
    <scope>NUCLEOTIDE SEQUENCE [LARGE SCALE GENOMIC DNA]</scope>
    <source>
        <strain evidence="10">KH87</strain>
    </source>
</reference>
<feature type="transmembrane region" description="Helical" evidence="8">
    <location>
        <begin position="102"/>
        <end position="122"/>
    </location>
</feature>
<evidence type="ECO:0000256" key="7">
    <source>
        <dbReference type="ARBA" id="ARBA00023211"/>
    </source>
</evidence>
<comment type="caution">
    <text evidence="9">The sequence shown here is derived from an EMBL/GenBank/DDBJ whole genome shotgun (WGS) entry which is preliminary data.</text>
</comment>
<keyword evidence="6 8" id="KW-0472">Membrane</keyword>
<dbReference type="HAMAP" id="MF_01521">
    <property type="entry name" value="MntP_pump"/>
    <property type="match status" value="1"/>
</dbReference>
<evidence type="ECO:0000256" key="3">
    <source>
        <dbReference type="ARBA" id="ARBA00022692"/>
    </source>
</evidence>
<dbReference type="STRING" id="1628148.BI198_09835"/>
<keyword evidence="3 8" id="KW-0812">Transmembrane</keyword>
<feature type="transmembrane region" description="Helical" evidence="8">
    <location>
        <begin position="69"/>
        <end position="90"/>
    </location>
</feature>
<sequence length="179" mass="19025">MLEIILLAVALSMDAFAVAIGLGSKHKLKPKKLAIMAAIYFGLFQGVMPLIGYLAGMGVIGWIEAYAKWLAFILLFLVGAKMIYEAFSAGIEDDLQNISHRIMLVLAIATSIDAMAAGFALTVLNINPFIACAIIALITALFSYIGVYVGAKSGAKLESKAELLGGIVLILIGLKIVFM</sequence>
<keyword evidence="2 8" id="KW-1003">Cell membrane</keyword>
<evidence type="ECO:0000256" key="8">
    <source>
        <dbReference type="HAMAP-Rule" id="MF_01521"/>
    </source>
</evidence>
<evidence type="ECO:0000256" key="2">
    <source>
        <dbReference type="ARBA" id="ARBA00022475"/>
    </source>
</evidence>
<feature type="transmembrane region" description="Helical" evidence="8">
    <location>
        <begin position="128"/>
        <end position="149"/>
    </location>
</feature>
<dbReference type="EMBL" id="MKEK01000001">
    <property type="protein sequence ID" value="OEY69827.1"/>
    <property type="molecule type" value="Genomic_DNA"/>
</dbReference>
<feature type="transmembrane region" description="Helical" evidence="8">
    <location>
        <begin position="6"/>
        <end position="23"/>
    </location>
</feature>
<feature type="transmembrane region" description="Helical" evidence="8">
    <location>
        <begin position="35"/>
        <end position="63"/>
    </location>
</feature>
<organism evidence="9 10">
    <name type="scientific">Rheinheimera salexigens</name>
    <dbReference type="NCBI Taxonomy" id="1628148"/>
    <lineage>
        <taxon>Bacteria</taxon>
        <taxon>Pseudomonadati</taxon>
        <taxon>Pseudomonadota</taxon>
        <taxon>Gammaproteobacteria</taxon>
        <taxon>Chromatiales</taxon>
        <taxon>Chromatiaceae</taxon>
        <taxon>Rheinheimera</taxon>
    </lineage>
</organism>
<dbReference type="Proteomes" id="UP000242258">
    <property type="component" value="Unassembled WGS sequence"/>
</dbReference>
<dbReference type="PANTHER" id="PTHR35529">
    <property type="entry name" value="MANGANESE EFFLUX PUMP MNTP-RELATED"/>
    <property type="match status" value="1"/>
</dbReference>
<dbReference type="InterPro" id="IPR003810">
    <property type="entry name" value="Mntp/YtaF"/>
</dbReference>
<comment type="subcellular location">
    <subcellularLocation>
        <location evidence="8">Cell membrane</location>
        <topology evidence="8">Multi-pass membrane protein</topology>
    </subcellularLocation>
</comment>
<keyword evidence="10" id="KW-1185">Reference proteome</keyword>
<feature type="transmembrane region" description="Helical" evidence="8">
    <location>
        <begin position="161"/>
        <end position="178"/>
    </location>
</feature>
<evidence type="ECO:0000256" key="5">
    <source>
        <dbReference type="ARBA" id="ARBA00023065"/>
    </source>
</evidence>
<dbReference type="GO" id="GO:0005886">
    <property type="term" value="C:plasma membrane"/>
    <property type="evidence" value="ECO:0007669"/>
    <property type="project" value="UniProtKB-SubCell"/>
</dbReference>
<dbReference type="PANTHER" id="PTHR35529:SF1">
    <property type="entry name" value="MANGANESE EFFLUX PUMP MNTP-RELATED"/>
    <property type="match status" value="1"/>
</dbReference>
<evidence type="ECO:0000256" key="1">
    <source>
        <dbReference type="ARBA" id="ARBA00022448"/>
    </source>
</evidence>
<keyword evidence="7 8" id="KW-0464">Manganese</keyword>
<accession>A0A1E7Q6S1</accession>
<protein>
    <recommendedName>
        <fullName evidence="8">Putative manganese efflux pump MntP</fullName>
    </recommendedName>
</protein>
<dbReference type="Pfam" id="PF02659">
    <property type="entry name" value="Mntp"/>
    <property type="match status" value="1"/>
</dbReference>
<dbReference type="RefSeq" id="WP_070049396.1">
    <property type="nucleotide sequence ID" value="NZ_CBCSDO010000004.1"/>
</dbReference>
<dbReference type="InterPro" id="IPR022929">
    <property type="entry name" value="Put_MntP"/>
</dbReference>
<comment type="function">
    <text evidence="8">Probably functions as a manganese efflux pump.</text>
</comment>
<keyword evidence="1 8" id="KW-0813">Transport</keyword>
<dbReference type="GO" id="GO:0005384">
    <property type="term" value="F:manganese ion transmembrane transporter activity"/>
    <property type="evidence" value="ECO:0007669"/>
    <property type="project" value="UniProtKB-UniRule"/>
</dbReference>
<evidence type="ECO:0000313" key="10">
    <source>
        <dbReference type="Proteomes" id="UP000242258"/>
    </source>
</evidence>
<evidence type="ECO:0000256" key="4">
    <source>
        <dbReference type="ARBA" id="ARBA00022989"/>
    </source>
</evidence>
<gene>
    <name evidence="8" type="primary">mntP</name>
    <name evidence="9" type="ORF">BI198_09835</name>
</gene>
<dbReference type="OrthoDB" id="9811590at2"/>
<keyword evidence="5 8" id="KW-0406">Ion transport</keyword>
<evidence type="ECO:0000256" key="6">
    <source>
        <dbReference type="ARBA" id="ARBA00023136"/>
    </source>
</evidence>
<proteinExistence type="inferred from homology"/>
<comment type="similarity">
    <text evidence="8">Belongs to the MntP (TC 9.B.29) family.</text>
</comment>
<evidence type="ECO:0000313" key="9">
    <source>
        <dbReference type="EMBL" id="OEY69827.1"/>
    </source>
</evidence>
<name>A0A1E7Q6S1_9GAMM</name>
<keyword evidence="4 8" id="KW-1133">Transmembrane helix</keyword>